<comment type="caution">
    <text evidence="4">The sequence shown here is derived from an EMBL/GenBank/DDBJ whole genome shotgun (WGS) entry which is preliminary data.</text>
</comment>
<dbReference type="PANTHER" id="PTHR12891:SF0">
    <property type="entry name" value="MMS19 NUCLEOTIDE EXCISION REPAIR PROTEIN HOMOLOG"/>
    <property type="match status" value="1"/>
</dbReference>
<dbReference type="GO" id="GO:0006281">
    <property type="term" value="P:DNA repair"/>
    <property type="evidence" value="ECO:0007669"/>
    <property type="project" value="UniProtKB-UniRule"/>
</dbReference>
<evidence type="ECO:0000256" key="1">
    <source>
        <dbReference type="ARBA" id="ARBA00009340"/>
    </source>
</evidence>
<evidence type="ECO:0000256" key="2">
    <source>
        <dbReference type="RuleBase" id="RU367072"/>
    </source>
</evidence>
<gene>
    <name evidence="4" type="ORF">AGLY_015040</name>
</gene>
<dbReference type="GO" id="GO:0097361">
    <property type="term" value="C:cytosolic [4Fe-4S] assembly targeting complex"/>
    <property type="evidence" value="ECO:0007669"/>
    <property type="project" value="UniProtKB-UniRule"/>
</dbReference>
<evidence type="ECO:0000313" key="5">
    <source>
        <dbReference type="Proteomes" id="UP000475862"/>
    </source>
</evidence>
<evidence type="ECO:0000259" key="3">
    <source>
        <dbReference type="Pfam" id="PF12460"/>
    </source>
</evidence>
<sequence>MHMFDFSEQLQIFNQFSQYFDDILNTTINYKTLSDIQQGIHSYMVILLESILNSLNKNIKVKNVTLLIENCIELSSYSNNSMCCLSASRLTATLINKYIDGDEYNFLIDKLKLNLENYLNLSSLNVHNVIIQISWITKSLSVKGHGKMLQWIDWSLNLLADPLYGKMMTQCFKMLTQTDDGYLNKECFCTVKLLYRQRIFCYVIEPLISRYNTMPEPVKENYLVSILYQMDGNTYVTLSPYFSKILPLLLQLLSPEQDYVLQSLQTFRNLLESKTPVLEDYLQSFVPKLLNLSQSSKFMNIRIVALQCLYNCCDYSLIKLLPLKKQVIFELTKCLDDKKRLVRKEVVRTKSRWLSIDVLNDDD</sequence>
<keyword evidence="2" id="KW-0963">Cytoplasm</keyword>
<dbReference type="GO" id="GO:0016226">
    <property type="term" value="P:iron-sulfur cluster assembly"/>
    <property type="evidence" value="ECO:0007669"/>
    <property type="project" value="UniProtKB-UniRule"/>
</dbReference>
<dbReference type="InterPro" id="IPR016024">
    <property type="entry name" value="ARM-type_fold"/>
</dbReference>
<comment type="subcellular location">
    <subcellularLocation>
        <location evidence="2">Cytoplasm</location>
        <location evidence="2">Cytoskeleton</location>
        <location evidence="2">Spindle</location>
    </subcellularLocation>
    <subcellularLocation>
        <location evidence="2">Nucleus</location>
    </subcellularLocation>
</comment>
<dbReference type="GO" id="GO:0005634">
    <property type="term" value="C:nucleus"/>
    <property type="evidence" value="ECO:0007669"/>
    <property type="project" value="UniProtKB-SubCell"/>
</dbReference>
<organism evidence="4 5">
    <name type="scientific">Aphis glycines</name>
    <name type="common">Soybean aphid</name>
    <dbReference type="NCBI Taxonomy" id="307491"/>
    <lineage>
        <taxon>Eukaryota</taxon>
        <taxon>Metazoa</taxon>
        <taxon>Ecdysozoa</taxon>
        <taxon>Arthropoda</taxon>
        <taxon>Hexapoda</taxon>
        <taxon>Insecta</taxon>
        <taxon>Pterygota</taxon>
        <taxon>Neoptera</taxon>
        <taxon>Paraneoptera</taxon>
        <taxon>Hemiptera</taxon>
        <taxon>Sternorrhyncha</taxon>
        <taxon>Aphidomorpha</taxon>
        <taxon>Aphidoidea</taxon>
        <taxon>Aphididae</taxon>
        <taxon>Aphidini</taxon>
        <taxon>Aphis</taxon>
        <taxon>Aphis</taxon>
    </lineage>
</organism>
<evidence type="ECO:0000313" key="4">
    <source>
        <dbReference type="EMBL" id="KAE9524990.1"/>
    </source>
</evidence>
<dbReference type="OrthoDB" id="342900at2759"/>
<comment type="function">
    <text evidence="2">Key component of the cytosolic iron-sulfur protein assembly (CIA) complex, a multiprotein complex that mediates the incorporation of iron-sulfur cluster into apoproteins specifically involved in DNA metabolism and genomic integrity. In the CIA complex, MMS19 acts as an adapter between early-acting CIA components and a subset of cellular target iron-sulfur proteins.</text>
</comment>
<feature type="domain" description="MMS19 C-terminal" evidence="3">
    <location>
        <begin position="4"/>
        <end position="310"/>
    </location>
</feature>
<dbReference type="GO" id="GO:0051604">
    <property type="term" value="P:protein maturation"/>
    <property type="evidence" value="ECO:0007669"/>
    <property type="project" value="UniProtKB-UniRule"/>
</dbReference>
<dbReference type="InterPro" id="IPR011989">
    <property type="entry name" value="ARM-like"/>
</dbReference>
<dbReference type="Gene3D" id="1.25.10.10">
    <property type="entry name" value="Leucine-rich Repeat Variant"/>
    <property type="match status" value="1"/>
</dbReference>
<dbReference type="GO" id="GO:0005819">
    <property type="term" value="C:spindle"/>
    <property type="evidence" value="ECO:0007669"/>
    <property type="project" value="UniProtKB-SubCell"/>
</dbReference>
<dbReference type="EMBL" id="VYZN01000065">
    <property type="protein sequence ID" value="KAE9524990.1"/>
    <property type="molecule type" value="Genomic_DNA"/>
</dbReference>
<dbReference type="Proteomes" id="UP000475862">
    <property type="component" value="Unassembled WGS sequence"/>
</dbReference>
<comment type="subunit">
    <text evidence="2">Component of the CIA complex.</text>
</comment>
<dbReference type="PANTHER" id="PTHR12891">
    <property type="entry name" value="DNA REPAIR/TRANSCRIPTION PROTEIN MET18/MMS19"/>
    <property type="match status" value="1"/>
</dbReference>
<reference evidence="4 5" key="1">
    <citation type="submission" date="2019-08" db="EMBL/GenBank/DDBJ databases">
        <title>The genome of the soybean aphid Biotype 1, its phylome, world population structure and adaptation to the North American continent.</title>
        <authorList>
            <person name="Giordano R."/>
            <person name="Donthu R.K."/>
            <person name="Hernandez A.G."/>
            <person name="Wright C.L."/>
            <person name="Zimin A.V."/>
        </authorList>
    </citation>
    <scope>NUCLEOTIDE SEQUENCE [LARGE SCALE GENOMIC DNA]</scope>
    <source>
        <tissue evidence="4">Whole aphids</tissue>
    </source>
</reference>
<keyword evidence="2" id="KW-0234">DNA repair</keyword>
<protein>
    <recommendedName>
        <fullName evidence="2">MMS19 nucleotide excision repair protein</fullName>
    </recommendedName>
</protein>
<accession>A0A6G0T2W6</accession>
<keyword evidence="2" id="KW-0539">Nucleus</keyword>
<name>A0A6G0T2W6_APHGL</name>
<keyword evidence="2" id="KW-0227">DNA damage</keyword>
<keyword evidence="5" id="KW-1185">Reference proteome</keyword>
<comment type="similarity">
    <text evidence="1 2">Belongs to the MET18/MMS19 family.</text>
</comment>
<dbReference type="SUPFAM" id="SSF48371">
    <property type="entry name" value="ARM repeat"/>
    <property type="match status" value="1"/>
</dbReference>
<dbReference type="Pfam" id="PF12460">
    <property type="entry name" value="MMS19_C"/>
    <property type="match status" value="1"/>
</dbReference>
<proteinExistence type="inferred from homology"/>
<dbReference type="InterPro" id="IPR024687">
    <property type="entry name" value="MMS19_C"/>
</dbReference>
<dbReference type="AlphaFoldDB" id="A0A6G0T2W6"/>
<keyword evidence="2" id="KW-0206">Cytoskeleton</keyword>
<dbReference type="InterPro" id="IPR039920">
    <property type="entry name" value="MMS19"/>
</dbReference>